<gene>
    <name evidence="2" type="ORF">GCM10019071_13640</name>
</gene>
<evidence type="ECO:0000313" key="2">
    <source>
        <dbReference type="EMBL" id="GFZ85634.1"/>
    </source>
</evidence>
<keyword evidence="3" id="KW-1185">Reference proteome</keyword>
<feature type="region of interest" description="Disordered" evidence="1">
    <location>
        <begin position="47"/>
        <end position="69"/>
    </location>
</feature>
<dbReference type="EMBL" id="BMDU01000002">
    <property type="protein sequence ID" value="GFZ85634.1"/>
    <property type="molecule type" value="Genomic_DNA"/>
</dbReference>
<proteinExistence type="predicted"/>
<protein>
    <submittedName>
        <fullName evidence="2">Uncharacterized protein</fullName>
    </submittedName>
</protein>
<sequence>MPSAPPFFFSLDGIGEGMSVAAVERIIPPPSQERAILPGKLKGSSPPRILIPRAAGKKSWPPPTILRCR</sequence>
<evidence type="ECO:0000313" key="3">
    <source>
        <dbReference type="Proteomes" id="UP000628109"/>
    </source>
</evidence>
<feature type="compositionally biased region" description="Pro residues" evidence="1">
    <location>
        <begin position="60"/>
        <end position="69"/>
    </location>
</feature>
<accession>A0ABQ1EU54</accession>
<reference evidence="3" key="1">
    <citation type="journal article" date="2019" name="Int. J. Syst. Evol. Microbiol.">
        <title>The Global Catalogue of Microorganisms (GCM) 10K type strain sequencing project: providing services to taxonomists for standard genome sequencing and annotation.</title>
        <authorList>
            <consortium name="The Broad Institute Genomics Platform"/>
            <consortium name="The Broad Institute Genome Sequencing Center for Infectious Disease"/>
            <person name="Wu L."/>
            <person name="Ma J."/>
        </authorList>
    </citation>
    <scope>NUCLEOTIDE SEQUENCE [LARGE SCALE GENOMIC DNA]</scope>
    <source>
        <strain evidence="3">CCM 7327</strain>
    </source>
</reference>
<evidence type="ECO:0000256" key="1">
    <source>
        <dbReference type="SAM" id="MobiDB-lite"/>
    </source>
</evidence>
<name>A0ABQ1EU54_SPHSA</name>
<dbReference type="Proteomes" id="UP000628109">
    <property type="component" value="Unassembled WGS sequence"/>
</dbReference>
<organism evidence="2 3">
    <name type="scientific">Sphingobium fuliginis (strain ATCC 27551)</name>
    <dbReference type="NCBI Taxonomy" id="336203"/>
    <lineage>
        <taxon>Bacteria</taxon>
        <taxon>Pseudomonadati</taxon>
        <taxon>Pseudomonadota</taxon>
        <taxon>Alphaproteobacteria</taxon>
        <taxon>Sphingomonadales</taxon>
        <taxon>Sphingomonadaceae</taxon>
        <taxon>Sphingobium</taxon>
    </lineage>
</organism>
<comment type="caution">
    <text evidence="2">The sequence shown here is derived from an EMBL/GenBank/DDBJ whole genome shotgun (WGS) entry which is preliminary data.</text>
</comment>